<protein>
    <recommendedName>
        <fullName evidence="3">Fibronectin type-III domain-containing protein</fullName>
    </recommendedName>
</protein>
<evidence type="ECO:0000313" key="2">
    <source>
        <dbReference type="Proteomes" id="UP000292052"/>
    </source>
</evidence>
<dbReference type="AlphaFoldDB" id="A0A482VUZ9"/>
<dbReference type="Proteomes" id="UP000292052">
    <property type="component" value="Unassembled WGS sequence"/>
</dbReference>
<evidence type="ECO:0000313" key="1">
    <source>
        <dbReference type="EMBL" id="RZC36556.1"/>
    </source>
</evidence>
<name>A0A482VUZ9_ASBVE</name>
<gene>
    <name evidence="1" type="ORF">BDFB_013980</name>
</gene>
<keyword evidence="2" id="KW-1185">Reference proteome</keyword>
<dbReference type="STRING" id="1661398.A0A482VUZ9"/>
<dbReference type="OrthoDB" id="6775813at2759"/>
<organism evidence="1 2">
    <name type="scientific">Asbolus verrucosus</name>
    <name type="common">Desert ironclad beetle</name>
    <dbReference type="NCBI Taxonomy" id="1661398"/>
    <lineage>
        <taxon>Eukaryota</taxon>
        <taxon>Metazoa</taxon>
        <taxon>Ecdysozoa</taxon>
        <taxon>Arthropoda</taxon>
        <taxon>Hexapoda</taxon>
        <taxon>Insecta</taxon>
        <taxon>Pterygota</taxon>
        <taxon>Neoptera</taxon>
        <taxon>Endopterygota</taxon>
        <taxon>Coleoptera</taxon>
        <taxon>Polyphaga</taxon>
        <taxon>Cucujiformia</taxon>
        <taxon>Tenebrionidae</taxon>
        <taxon>Pimeliinae</taxon>
        <taxon>Asbolus</taxon>
    </lineage>
</organism>
<accession>A0A482VUZ9</accession>
<evidence type="ECO:0008006" key="3">
    <source>
        <dbReference type="Google" id="ProtNLM"/>
    </source>
</evidence>
<reference evidence="1 2" key="1">
    <citation type="submission" date="2017-03" db="EMBL/GenBank/DDBJ databases">
        <title>Genome of the blue death feigning beetle - Asbolus verrucosus.</title>
        <authorList>
            <person name="Rider S.D."/>
        </authorList>
    </citation>
    <scope>NUCLEOTIDE SEQUENCE [LARGE SCALE GENOMIC DNA]</scope>
    <source>
        <strain evidence="1">Butters</strain>
        <tissue evidence="1">Head and leg muscle</tissue>
    </source>
</reference>
<dbReference type="EMBL" id="QDEB01060781">
    <property type="protein sequence ID" value="RZC36556.1"/>
    <property type="molecule type" value="Genomic_DNA"/>
</dbReference>
<proteinExistence type="predicted"/>
<comment type="caution">
    <text evidence="1">The sequence shown here is derived from an EMBL/GenBank/DDBJ whole genome shotgun (WGS) entry which is preliminary data.</text>
</comment>
<sequence length="268" mass="29446">MFAEPKLTTKELSAEVGNLTYCSQYIFAVGVVSANSKIAHPPRNIRTIGTLIDPLSPPENLQVDFLPAAHPCLLITWSASCPNIAVPVGYSVSAPSPLPTSSGRFQVTVSERSPARMTIITEPRSASAELAQTLRVVHGKSYDIKVATDAVGAVSTATVPFTVPHFLQPYKVRLTSRPEGTFIVYWREPYVPYYVGDFYYEVYVYPGRSLASKPEIFPTTKPVFIHKGNLTEYTFMVGLRSEDGVFESHLTDPLVQNLDGQVSTLNIS</sequence>